<dbReference type="EMBL" id="AP024546">
    <property type="protein sequence ID" value="BCT95082.1"/>
    <property type="molecule type" value="Genomic_DNA"/>
</dbReference>
<sequence>MTQLPGHFCSPKKKVNAVLVTLLPGDREELRKLTESLVVRHPVDEHIMARLGEQGLVRRVYGGWEITDAGWHALERTRIPAALT</sequence>
<gene>
    <name evidence="1" type="ORF">LYSHEL_09530</name>
</gene>
<dbReference type="RefSeq" id="WP_213436235.1">
    <property type="nucleotide sequence ID" value="NZ_AP024546.1"/>
</dbReference>
<proteinExistence type="predicted"/>
<reference evidence="1 2" key="1">
    <citation type="submission" date="2021-03" db="EMBL/GenBank/DDBJ databases">
        <title>Complete Genome Sequences of Two Lysobacter Strains Isolated from Sea Water (Lysobacter caseinilyticus) and Soil (Lysobacter helvus) in South Korea.</title>
        <authorList>
            <person name="Watanabe Y."/>
            <person name="Arakawa K."/>
        </authorList>
    </citation>
    <scope>NUCLEOTIDE SEQUENCE [LARGE SCALE GENOMIC DNA]</scope>
    <source>
        <strain evidence="1 2">D10</strain>
    </source>
</reference>
<dbReference type="Proteomes" id="UP000680514">
    <property type="component" value="Chromosome"/>
</dbReference>
<evidence type="ECO:0000313" key="1">
    <source>
        <dbReference type="EMBL" id="BCT95082.1"/>
    </source>
</evidence>
<evidence type="ECO:0000313" key="2">
    <source>
        <dbReference type="Proteomes" id="UP000680514"/>
    </source>
</evidence>
<accession>A0ABM7QC24</accession>
<protein>
    <submittedName>
        <fullName evidence="1">Uncharacterized protein</fullName>
    </submittedName>
</protein>
<name>A0ABM7QC24_9GAMM</name>
<organism evidence="1 2">
    <name type="scientific">Lysobacter helvus</name>
    <dbReference type="NCBI Taxonomy" id="2675059"/>
    <lineage>
        <taxon>Bacteria</taxon>
        <taxon>Pseudomonadati</taxon>
        <taxon>Pseudomonadota</taxon>
        <taxon>Gammaproteobacteria</taxon>
        <taxon>Lysobacterales</taxon>
        <taxon>Lysobacteraceae</taxon>
        <taxon>Lysobacter</taxon>
    </lineage>
</organism>
<keyword evidence="2" id="KW-1185">Reference proteome</keyword>